<reference evidence="2 3" key="1">
    <citation type="submission" date="2016-04" db="EMBL/GenBank/DDBJ databases">
        <title>The genome of Intoshia linei affirms orthonectids as highly simplified spiralians.</title>
        <authorList>
            <person name="Mikhailov K.V."/>
            <person name="Slusarev G.S."/>
            <person name="Nikitin M.A."/>
            <person name="Logacheva M.D."/>
            <person name="Penin A."/>
            <person name="Aleoshin V."/>
            <person name="Panchin Y.V."/>
        </authorList>
    </citation>
    <scope>NUCLEOTIDE SEQUENCE [LARGE SCALE GENOMIC DNA]</scope>
    <source>
        <strain evidence="2">Intl2013</strain>
        <tissue evidence="2">Whole animal</tissue>
    </source>
</reference>
<sequence length="94" mass="10428">MVDFNVEGNTDVDRLPAPQQARTHVTDGSKAKQSAIMERYTNQCTNVDIQNKKNITGTGKNLTTGNPPTNIEQLCNPKSSSQSDTNTLRRDNRH</sequence>
<accession>A0A177AYW0</accession>
<dbReference type="AlphaFoldDB" id="A0A177AYW0"/>
<evidence type="ECO:0000313" key="3">
    <source>
        <dbReference type="Proteomes" id="UP000078046"/>
    </source>
</evidence>
<dbReference type="Proteomes" id="UP000078046">
    <property type="component" value="Unassembled WGS sequence"/>
</dbReference>
<gene>
    <name evidence="2" type="ORF">A3Q56_05117</name>
</gene>
<feature type="region of interest" description="Disordered" evidence="1">
    <location>
        <begin position="53"/>
        <end position="94"/>
    </location>
</feature>
<keyword evidence="3" id="KW-1185">Reference proteome</keyword>
<comment type="caution">
    <text evidence="2">The sequence shown here is derived from an EMBL/GenBank/DDBJ whole genome shotgun (WGS) entry which is preliminary data.</text>
</comment>
<evidence type="ECO:0000256" key="1">
    <source>
        <dbReference type="SAM" id="MobiDB-lite"/>
    </source>
</evidence>
<name>A0A177AYW0_9BILA</name>
<dbReference type="EMBL" id="LWCA01000731">
    <property type="protein sequence ID" value="OAF67166.1"/>
    <property type="molecule type" value="Genomic_DNA"/>
</dbReference>
<organism evidence="2 3">
    <name type="scientific">Intoshia linei</name>
    <dbReference type="NCBI Taxonomy" id="1819745"/>
    <lineage>
        <taxon>Eukaryota</taxon>
        <taxon>Metazoa</taxon>
        <taxon>Spiralia</taxon>
        <taxon>Lophotrochozoa</taxon>
        <taxon>Mesozoa</taxon>
        <taxon>Orthonectida</taxon>
        <taxon>Rhopaluridae</taxon>
        <taxon>Intoshia</taxon>
    </lineage>
</organism>
<feature type="region of interest" description="Disordered" evidence="1">
    <location>
        <begin position="1"/>
        <end position="32"/>
    </location>
</feature>
<feature type="compositionally biased region" description="Polar residues" evidence="1">
    <location>
        <begin position="53"/>
        <end position="86"/>
    </location>
</feature>
<protein>
    <submittedName>
        <fullName evidence="2">Uncharacterized protein</fullName>
    </submittedName>
</protein>
<evidence type="ECO:0000313" key="2">
    <source>
        <dbReference type="EMBL" id="OAF67166.1"/>
    </source>
</evidence>
<proteinExistence type="predicted"/>